<gene>
    <name evidence="6" type="ORF">DYB25_013764</name>
</gene>
<evidence type="ECO:0000256" key="5">
    <source>
        <dbReference type="ARBA" id="ARBA00022927"/>
    </source>
</evidence>
<keyword evidence="3" id="KW-0963">Cytoplasm</keyword>
<keyword evidence="5" id="KW-0653">Protein transport</keyword>
<dbReference type="GO" id="GO:0005634">
    <property type="term" value="C:nucleus"/>
    <property type="evidence" value="ECO:0007669"/>
    <property type="project" value="UniProtKB-SubCell"/>
</dbReference>
<protein>
    <submittedName>
        <fullName evidence="6">Uncharacterized protein</fullName>
    </submittedName>
</protein>
<accession>A0A397BTY3</accession>
<dbReference type="InterPro" id="IPR016024">
    <property type="entry name" value="ARM-type_fold"/>
</dbReference>
<evidence type="ECO:0000256" key="1">
    <source>
        <dbReference type="ARBA" id="ARBA00004496"/>
    </source>
</evidence>
<dbReference type="InterPro" id="IPR011989">
    <property type="entry name" value="ARM-like"/>
</dbReference>
<comment type="subcellular location">
    <subcellularLocation>
        <location evidence="1">Cytoplasm</location>
    </subcellularLocation>
</comment>
<dbReference type="InterPro" id="IPR041653">
    <property type="entry name" value="Importin_rep_4"/>
</dbReference>
<sequence>MLLLSLDELDERDRFQPLLPAILHALHTMHVDGNEEDLVEAMEVLIELLEPHASFFKPMLKELVPLMVVLVSTGASDGSFGRRQLAMEVLVSIAENAASACRRFPQNGFVEQVFPLTFHLMLDVNEDTTGDEVDDAEDDISNVDVGAEALQRMAQAIGFKKALPVSFGLVSQYAGTSTN</sequence>
<organism evidence="6 7">
    <name type="scientific">Aphanomyces astaci</name>
    <name type="common">Crayfish plague agent</name>
    <dbReference type="NCBI Taxonomy" id="112090"/>
    <lineage>
        <taxon>Eukaryota</taxon>
        <taxon>Sar</taxon>
        <taxon>Stramenopiles</taxon>
        <taxon>Oomycota</taxon>
        <taxon>Saprolegniomycetes</taxon>
        <taxon>Saprolegniales</taxon>
        <taxon>Verrucalvaceae</taxon>
        <taxon>Aphanomyces</taxon>
    </lineage>
</organism>
<dbReference type="GO" id="GO:0005737">
    <property type="term" value="C:cytoplasm"/>
    <property type="evidence" value="ECO:0007669"/>
    <property type="project" value="UniProtKB-SubCell"/>
</dbReference>
<keyword evidence="2" id="KW-0813">Transport</keyword>
<evidence type="ECO:0000256" key="2">
    <source>
        <dbReference type="ARBA" id="ARBA00022448"/>
    </source>
</evidence>
<dbReference type="EMBL" id="QUTA01003469">
    <property type="protein sequence ID" value="RHY23448.1"/>
    <property type="molecule type" value="Genomic_DNA"/>
</dbReference>
<proteinExistence type="predicted"/>
<keyword evidence="4" id="KW-0677">Repeat</keyword>
<evidence type="ECO:0000256" key="3">
    <source>
        <dbReference type="ARBA" id="ARBA00022490"/>
    </source>
</evidence>
<evidence type="ECO:0000313" key="6">
    <source>
        <dbReference type="EMBL" id="RHY23448.1"/>
    </source>
</evidence>
<dbReference type="VEuPathDB" id="FungiDB:H257_16099"/>
<dbReference type="AlphaFoldDB" id="A0A397BTY3"/>
<dbReference type="SUPFAM" id="SSF48371">
    <property type="entry name" value="ARM repeat"/>
    <property type="match status" value="1"/>
</dbReference>
<dbReference type="InterPro" id="IPR040122">
    <property type="entry name" value="Importin_beta"/>
</dbReference>
<dbReference type="GO" id="GO:0006606">
    <property type="term" value="P:protein import into nucleus"/>
    <property type="evidence" value="ECO:0007669"/>
    <property type="project" value="InterPro"/>
</dbReference>
<reference evidence="6 7" key="1">
    <citation type="submission" date="2018-08" db="EMBL/GenBank/DDBJ databases">
        <title>Aphanomyces genome sequencing and annotation.</title>
        <authorList>
            <person name="Minardi D."/>
            <person name="Oidtmann B."/>
            <person name="Van Der Giezen M."/>
            <person name="Studholme D.J."/>
        </authorList>
    </citation>
    <scope>NUCLEOTIDE SEQUENCE [LARGE SCALE GENOMIC DNA]</scope>
    <source>
        <strain evidence="6 7">Yx</strain>
    </source>
</reference>
<evidence type="ECO:0000313" key="7">
    <source>
        <dbReference type="Proteomes" id="UP000266239"/>
    </source>
</evidence>
<name>A0A397BTY3_APHAT</name>
<dbReference type="Gene3D" id="1.25.10.10">
    <property type="entry name" value="Leucine-rich Repeat Variant"/>
    <property type="match status" value="1"/>
</dbReference>
<comment type="caution">
    <text evidence="6">The sequence shown here is derived from an EMBL/GenBank/DDBJ whole genome shotgun (WGS) entry which is preliminary data.</text>
</comment>
<dbReference type="PANTHER" id="PTHR10527">
    <property type="entry name" value="IMPORTIN BETA"/>
    <property type="match status" value="1"/>
</dbReference>
<dbReference type="Proteomes" id="UP000266239">
    <property type="component" value="Unassembled WGS sequence"/>
</dbReference>
<evidence type="ECO:0000256" key="4">
    <source>
        <dbReference type="ARBA" id="ARBA00022737"/>
    </source>
</evidence>
<dbReference type="Pfam" id="PF18808">
    <property type="entry name" value="Importin_rep_4"/>
    <property type="match status" value="1"/>
</dbReference>